<proteinExistence type="predicted"/>
<evidence type="ECO:0000313" key="2">
    <source>
        <dbReference type="EMBL" id="GAT63982.1"/>
    </source>
</evidence>
<sequence length="257" mass="29132">MSNENSSIHDFDFDLICEYFASIDRQGPGSPEVTLKALSFVDNLTEHSRIADIGCGTGGQTMVLAQHAPGETTGIDLFPRFINLFNTNAAALNLQHRVKGIVGSMDNLPFQDEELDLIWSEGAIYNIGFERGVNEWRRFLKSGGYLAVTEASWFTDERPEEIDSFWKNAYPEIDTIAVKTAQLQKAGYVPVATFILPEECWTDHFYVQQAAVQDNFLTKYAGNATAEELVAYQRHEAELYRKYKAYYGYVFYIGRKI</sequence>
<dbReference type="Gene3D" id="3.40.50.150">
    <property type="entry name" value="Vaccinia Virus protein VP39"/>
    <property type="match status" value="1"/>
</dbReference>
<evidence type="ECO:0000259" key="1">
    <source>
        <dbReference type="Pfam" id="PF08241"/>
    </source>
</evidence>
<dbReference type="GO" id="GO:0032259">
    <property type="term" value="P:methylation"/>
    <property type="evidence" value="ECO:0007669"/>
    <property type="project" value="UniProtKB-KW"/>
</dbReference>
<gene>
    <name evidence="2" type="ORF">PJIAN_4525</name>
</gene>
<dbReference type="CDD" id="cd02440">
    <property type="entry name" value="AdoMet_MTases"/>
    <property type="match status" value="1"/>
</dbReference>
<dbReference type="EMBL" id="BDCR01000004">
    <property type="protein sequence ID" value="GAT63982.1"/>
    <property type="molecule type" value="Genomic_DNA"/>
</dbReference>
<organism evidence="2 3">
    <name type="scientific">Paludibacter jiangxiensis</name>
    <dbReference type="NCBI Taxonomy" id="681398"/>
    <lineage>
        <taxon>Bacteria</taxon>
        <taxon>Pseudomonadati</taxon>
        <taxon>Bacteroidota</taxon>
        <taxon>Bacteroidia</taxon>
        <taxon>Bacteroidales</taxon>
        <taxon>Paludibacteraceae</taxon>
        <taxon>Paludibacter</taxon>
    </lineage>
</organism>
<keyword evidence="2" id="KW-0808">Transferase</keyword>
<accession>A0A161LX52</accession>
<dbReference type="Pfam" id="PF08241">
    <property type="entry name" value="Methyltransf_11"/>
    <property type="match status" value="1"/>
</dbReference>
<reference evidence="3" key="2">
    <citation type="journal article" date="2017" name="Genome Announc.">
        <title>Draft genome sequence of Paludibacter jiangxiensis NM7(T), a propionate-producing fermentative bacterium.</title>
        <authorList>
            <person name="Qiu Y.-L."/>
            <person name="Tourlousse D.M."/>
            <person name="Matsuura N."/>
            <person name="Ohashi A."/>
            <person name="Sekiguchi Y."/>
        </authorList>
    </citation>
    <scope>NUCLEOTIDE SEQUENCE [LARGE SCALE GENOMIC DNA]</scope>
    <source>
        <strain evidence="3">NM7</strain>
    </source>
</reference>
<name>A0A161LX52_9BACT</name>
<feature type="domain" description="Methyltransferase type 11" evidence="1">
    <location>
        <begin position="52"/>
        <end position="148"/>
    </location>
</feature>
<evidence type="ECO:0000313" key="3">
    <source>
        <dbReference type="Proteomes" id="UP000076586"/>
    </source>
</evidence>
<dbReference type="OrthoDB" id="9789123at2"/>
<comment type="caution">
    <text evidence="2">The sequence shown here is derived from an EMBL/GenBank/DDBJ whole genome shotgun (WGS) entry which is preliminary data.</text>
</comment>
<dbReference type="SUPFAM" id="SSF53335">
    <property type="entry name" value="S-adenosyl-L-methionine-dependent methyltransferases"/>
    <property type="match status" value="1"/>
</dbReference>
<dbReference type="RefSeq" id="WP_068705674.1">
    <property type="nucleotide sequence ID" value="NZ_BDCR01000004.1"/>
</dbReference>
<dbReference type="PANTHER" id="PTHR43591">
    <property type="entry name" value="METHYLTRANSFERASE"/>
    <property type="match status" value="1"/>
</dbReference>
<dbReference type="GO" id="GO:0008757">
    <property type="term" value="F:S-adenosylmethionine-dependent methyltransferase activity"/>
    <property type="evidence" value="ECO:0007669"/>
    <property type="project" value="InterPro"/>
</dbReference>
<dbReference type="STRING" id="681398.PJIAN_4525"/>
<dbReference type="Proteomes" id="UP000076586">
    <property type="component" value="Unassembled WGS sequence"/>
</dbReference>
<protein>
    <submittedName>
        <fullName evidence="2">Methyltransferase domain-containing protein</fullName>
    </submittedName>
</protein>
<keyword evidence="2" id="KW-0489">Methyltransferase</keyword>
<dbReference type="PANTHER" id="PTHR43591:SF24">
    <property type="entry name" value="2-METHOXY-6-POLYPRENYL-1,4-BENZOQUINOL METHYLASE, MITOCHONDRIAL"/>
    <property type="match status" value="1"/>
</dbReference>
<keyword evidence="3" id="KW-1185">Reference proteome</keyword>
<dbReference type="AlphaFoldDB" id="A0A161LX52"/>
<reference evidence="3" key="1">
    <citation type="submission" date="2016-04" db="EMBL/GenBank/DDBJ databases">
        <title>Draft genome sequence of Paludibacter jiangxiensis strain NM7.</title>
        <authorList>
            <person name="Qiu Y."/>
            <person name="Matsuura N."/>
            <person name="Ohashi A."/>
            <person name="Tourlousse M.D."/>
            <person name="Sekiguchi Y."/>
        </authorList>
    </citation>
    <scope>NUCLEOTIDE SEQUENCE [LARGE SCALE GENOMIC DNA]</scope>
    <source>
        <strain evidence="3">NM7</strain>
    </source>
</reference>
<dbReference type="InterPro" id="IPR013216">
    <property type="entry name" value="Methyltransf_11"/>
</dbReference>
<dbReference type="InterPro" id="IPR029063">
    <property type="entry name" value="SAM-dependent_MTases_sf"/>
</dbReference>